<dbReference type="GO" id="GO:0005634">
    <property type="term" value="C:nucleus"/>
    <property type="evidence" value="ECO:0007669"/>
    <property type="project" value="TreeGrafter"/>
</dbReference>
<dbReference type="Gene3D" id="1.10.287.110">
    <property type="entry name" value="DnaJ domain"/>
    <property type="match status" value="1"/>
</dbReference>
<dbReference type="GO" id="GO:0051082">
    <property type="term" value="F:unfolded protein binding"/>
    <property type="evidence" value="ECO:0007669"/>
    <property type="project" value="TreeGrafter"/>
</dbReference>
<feature type="domain" description="J" evidence="1">
    <location>
        <begin position="6"/>
        <end position="83"/>
    </location>
</feature>
<dbReference type="SMART" id="SM00271">
    <property type="entry name" value="DnaJ"/>
    <property type="match status" value="1"/>
</dbReference>
<dbReference type="OrthoDB" id="442087at2759"/>
<dbReference type="EMBL" id="QKYT01000029">
    <property type="protein sequence ID" value="RIA97492.1"/>
    <property type="molecule type" value="Genomic_DNA"/>
</dbReference>
<dbReference type="PANTHER" id="PTHR43948:SF21">
    <property type="entry name" value="DNAJ DOMAIN-CONTAINING PROTEIN"/>
    <property type="match status" value="1"/>
</dbReference>
<dbReference type="Pfam" id="PF00226">
    <property type="entry name" value="DnaJ"/>
    <property type="match status" value="1"/>
</dbReference>
<dbReference type="PANTHER" id="PTHR43948">
    <property type="entry name" value="DNAJ HOMOLOG SUBFAMILY B"/>
    <property type="match status" value="1"/>
</dbReference>
<evidence type="ECO:0000313" key="2">
    <source>
        <dbReference type="EMBL" id="RIA97492.1"/>
    </source>
</evidence>
<dbReference type="PRINTS" id="PR00625">
    <property type="entry name" value="JDOMAIN"/>
</dbReference>
<name>A0A397THU8_9GLOM</name>
<organism evidence="2 3">
    <name type="scientific">Glomus cerebriforme</name>
    <dbReference type="NCBI Taxonomy" id="658196"/>
    <lineage>
        <taxon>Eukaryota</taxon>
        <taxon>Fungi</taxon>
        <taxon>Fungi incertae sedis</taxon>
        <taxon>Mucoromycota</taxon>
        <taxon>Glomeromycotina</taxon>
        <taxon>Glomeromycetes</taxon>
        <taxon>Glomerales</taxon>
        <taxon>Glomeraceae</taxon>
        <taxon>Glomus</taxon>
    </lineage>
</organism>
<dbReference type="InterPro" id="IPR036869">
    <property type="entry name" value="J_dom_sf"/>
</dbReference>
<sequence length="195" mass="21558">MDTLPDYYAILDIPETATADEIREAYKRKALETHPDRYAPGSRDSAINPGLSQEEAKVHFQKVADAYYVLSDERRRAQYDNARKSRKKQKENFWQTSQTDPDQVFGNVFEDLLRPEVENPSWFYAPLGAIAGAGLGFICANVPGLIMGGFTGHKLGAIRDAKGMSVYDAFSRLNGNRKAAILAALASKLLSGGRV</sequence>
<dbReference type="STRING" id="658196.A0A397THU8"/>
<protein>
    <submittedName>
        <fullName evidence="2">DnaJ domain-containing protein</fullName>
    </submittedName>
</protein>
<reference evidence="2 3" key="1">
    <citation type="submission" date="2018-06" db="EMBL/GenBank/DDBJ databases">
        <title>Comparative genomics reveals the genomic features of Rhizophagus irregularis, R. cerebriforme, R. diaphanum and Gigaspora rosea, and their symbiotic lifestyle signature.</title>
        <authorList>
            <person name="Morin E."/>
            <person name="San Clemente H."/>
            <person name="Chen E.C.H."/>
            <person name="De La Providencia I."/>
            <person name="Hainaut M."/>
            <person name="Kuo A."/>
            <person name="Kohler A."/>
            <person name="Murat C."/>
            <person name="Tang N."/>
            <person name="Roy S."/>
            <person name="Loubradou J."/>
            <person name="Henrissat B."/>
            <person name="Grigoriev I.V."/>
            <person name="Corradi N."/>
            <person name="Roux C."/>
            <person name="Martin F.M."/>
        </authorList>
    </citation>
    <scope>NUCLEOTIDE SEQUENCE [LARGE SCALE GENOMIC DNA]</scope>
    <source>
        <strain evidence="2 3">DAOM 227022</strain>
    </source>
</reference>
<dbReference type="GO" id="GO:0005737">
    <property type="term" value="C:cytoplasm"/>
    <property type="evidence" value="ECO:0007669"/>
    <property type="project" value="TreeGrafter"/>
</dbReference>
<evidence type="ECO:0000313" key="3">
    <source>
        <dbReference type="Proteomes" id="UP000265703"/>
    </source>
</evidence>
<dbReference type="GO" id="GO:0051087">
    <property type="term" value="F:protein-folding chaperone binding"/>
    <property type="evidence" value="ECO:0007669"/>
    <property type="project" value="TreeGrafter"/>
</dbReference>
<dbReference type="PROSITE" id="PS50076">
    <property type="entry name" value="DNAJ_2"/>
    <property type="match status" value="1"/>
</dbReference>
<dbReference type="SUPFAM" id="SSF46565">
    <property type="entry name" value="Chaperone J-domain"/>
    <property type="match status" value="1"/>
</dbReference>
<evidence type="ECO:0000259" key="1">
    <source>
        <dbReference type="PROSITE" id="PS50076"/>
    </source>
</evidence>
<gene>
    <name evidence="2" type="ORF">C1645_752326</name>
</gene>
<dbReference type="Proteomes" id="UP000265703">
    <property type="component" value="Unassembled WGS sequence"/>
</dbReference>
<keyword evidence="3" id="KW-1185">Reference proteome</keyword>
<accession>A0A397THU8</accession>
<dbReference type="InterPro" id="IPR001623">
    <property type="entry name" value="DnaJ_domain"/>
</dbReference>
<dbReference type="CDD" id="cd06257">
    <property type="entry name" value="DnaJ"/>
    <property type="match status" value="1"/>
</dbReference>
<proteinExistence type="predicted"/>
<dbReference type="AlphaFoldDB" id="A0A397THU8"/>
<comment type="caution">
    <text evidence="2">The sequence shown here is derived from an EMBL/GenBank/DDBJ whole genome shotgun (WGS) entry which is preliminary data.</text>
</comment>
<dbReference type="GO" id="GO:0044183">
    <property type="term" value="F:protein folding chaperone"/>
    <property type="evidence" value="ECO:0007669"/>
    <property type="project" value="TreeGrafter"/>
</dbReference>